<dbReference type="SUPFAM" id="SSF88659">
    <property type="entry name" value="Sigma3 and sigma4 domains of RNA polymerase sigma factors"/>
    <property type="match status" value="1"/>
</dbReference>
<accession>A0AAU7CLW8</accession>
<evidence type="ECO:0000259" key="5">
    <source>
        <dbReference type="Pfam" id="PF04542"/>
    </source>
</evidence>
<organism evidence="6">
    <name type="scientific">Singulisphaera sp. Ch08</name>
    <dbReference type="NCBI Taxonomy" id="3120278"/>
    <lineage>
        <taxon>Bacteria</taxon>
        <taxon>Pseudomonadati</taxon>
        <taxon>Planctomycetota</taxon>
        <taxon>Planctomycetia</taxon>
        <taxon>Isosphaerales</taxon>
        <taxon>Isosphaeraceae</taxon>
        <taxon>Singulisphaera</taxon>
    </lineage>
</organism>
<dbReference type="InterPro" id="IPR013324">
    <property type="entry name" value="RNA_pol_sigma_r3/r4-like"/>
</dbReference>
<dbReference type="SUPFAM" id="SSF88946">
    <property type="entry name" value="Sigma2 domain of RNA polymerase sigma factors"/>
    <property type="match status" value="1"/>
</dbReference>
<dbReference type="RefSeq" id="WP_406699293.1">
    <property type="nucleotide sequence ID" value="NZ_CP155447.1"/>
</dbReference>
<reference evidence="6" key="1">
    <citation type="submission" date="2024-05" db="EMBL/GenBank/DDBJ databases">
        <title>Planctomycetes of the genus Singulisphaera possess chitinolytic capabilities.</title>
        <authorList>
            <person name="Ivanova A."/>
        </authorList>
    </citation>
    <scope>NUCLEOTIDE SEQUENCE</scope>
    <source>
        <strain evidence="6">Ch08T</strain>
    </source>
</reference>
<evidence type="ECO:0000256" key="1">
    <source>
        <dbReference type="ARBA" id="ARBA00010641"/>
    </source>
</evidence>
<sequence length="174" mass="19688">MADVRGATLEMLVRDYQAGVRAFIRALGVNEAGVDDLAQETFLVAYRKLEDWDPSRDAGRWLRGIARHLAANERRKAGRRTRLLAGGLADLLIDRAEPELATPASEWLDALRSCLQELPEAGRALLLRRYADGELAETMATRMQTRADTLRQRLLRLRLLVKSCVERKMGEMWA</sequence>
<comment type="similarity">
    <text evidence="1">Belongs to the sigma-70 factor family. ECF subfamily.</text>
</comment>
<evidence type="ECO:0000256" key="3">
    <source>
        <dbReference type="ARBA" id="ARBA00023082"/>
    </source>
</evidence>
<evidence type="ECO:0000313" key="6">
    <source>
        <dbReference type="EMBL" id="XBH06443.1"/>
    </source>
</evidence>
<name>A0AAU7CLW8_9BACT</name>
<dbReference type="PANTHER" id="PTHR43133">
    <property type="entry name" value="RNA POLYMERASE ECF-TYPE SIGMA FACTO"/>
    <property type="match status" value="1"/>
</dbReference>
<dbReference type="EMBL" id="CP155447">
    <property type="protein sequence ID" value="XBH06443.1"/>
    <property type="molecule type" value="Genomic_DNA"/>
</dbReference>
<evidence type="ECO:0000256" key="2">
    <source>
        <dbReference type="ARBA" id="ARBA00023015"/>
    </source>
</evidence>
<dbReference type="AlphaFoldDB" id="A0AAU7CLW8"/>
<dbReference type="NCBIfam" id="TIGR02937">
    <property type="entry name" value="sigma70-ECF"/>
    <property type="match status" value="1"/>
</dbReference>
<protein>
    <submittedName>
        <fullName evidence="6">Sigma-70 family RNA polymerase sigma factor</fullName>
    </submittedName>
</protein>
<gene>
    <name evidence="6" type="ORF">V5E97_10510</name>
</gene>
<dbReference type="InterPro" id="IPR007627">
    <property type="entry name" value="RNA_pol_sigma70_r2"/>
</dbReference>
<evidence type="ECO:0000256" key="4">
    <source>
        <dbReference type="ARBA" id="ARBA00023163"/>
    </source>
</evidence>
<feature type="domain" description="RNA polymerase sigma-70 region 2" evidence="5">
    <location>
        <begin position="12"/>
        <end position="80"/>
    </location>
</feature>
<dbReference type="Pfam" id="PF04542">
    <property type="entry name" value="Sigma70_r2"/>
    <property type="match status" value="1"/>
</dbReference>
<dbReference type="GO" id="GO:0016987">
    <property type="term" value="F:sigma factor activity"/>
    <property type="evidence" value="ECO:0007669"/>
    <property type="project" value="UniProtKB-KW"/>
</dbReference>
<dbReference type="GO" id="GO:0006352">
    <property type="term" value="P:DNA-templated transcription initiation"/>
    <property type="evidence" value="ECO:0007669"/>
    <property type="project" value="InterPro"/>
</dbReference>
<dbReference type="InterPro" id="IPR013325">
    <property type="entry name" value="RNA_pol_sigma_r2"/>
</dbReference>
<keyword evidence="3" id="KW-0731">Sigma factor</keyword>
<dbReference type="Gene3D" id="1.10.1740.10">
    <property type="match status" value="1"/>
</dbReference>
<dbReference type="InterPro" id="IPR014284">
    <property type="entry name" value="RNA_pol_sigma-70_dom"/>
</dbReference>
<dbReference type="InterPro" id="IPR014331">
    <property type="entry name" value="RNA_pol_sigma70_ECF_RHOBA"/>
</dbReference>
<proteinExistence type="inferred from homology"/>
<keyword evidence="4" id="KW-0804">Transcription</keyword>
<dbReference type="InterPro" id="IPR039425">
    <property type="entry name" value="RNA_pol_sigma-70-like"/>
</dbReference>
<keyword evidence="2" id="KW-0805">Transcription regulation</keyword>
<dbReference type="NCBIfam" id="TIGR02989">
    <property type="entry name" value="Sig-70_gvs1"/>
    <property type="match status" value="1"/>
</dbReference>
<dbReference type="PANTHER" id="PTHR43133:SF51">
    <property type="entry name" value="RNA POLYMERASE SIGMA FACTOR"/>
    <property type="match status" value="1"/>
</dbReference>